<reference evidence="7 8" key="1">
    <citation type="submission" date="2018-08" db="EMBL/GenBank/DDBJ databases">
        <title>Genome and evolution of the arbuscular mycorrhizal fungus Diversispora epigaea (formerly Glomus versiforme) and its bacterial endosymbionts.</title>
        <authorList>
            <person name="Sun X."/>
            <person name="Fei Z."/>
            <person name="Harrison M."/>
        </authorList>
    </citation>
    <scope>NUCLEOTIDE SEQUENCE [LARGE SCALE GENOMIC DNA]</scope>
    <source>
        <strain evidence="7 8">IT104</strain>
    </source>
</reference>
<dbReference type="Pfam" id="PF02656">
    <property type="entry name" value="DUF202"/>
    <property type="match status" value="1"/>
</dbReference>
<dbReference type="GO" id="GO:0005886">
    <property type="term" value="C:plasma membrane"/>
    <property type="evidence" value="ECO:0007669"/>
    <property type="project" value="UniProtKB-SubCell"/>
</dbReference>
<keyword evidence="5" id="KW-0472">Membrane</keyword>
<gene>
    <name evidence="7" type="ORF">Glove_37g71</name>
</gene>
<keyword evidence="4" id="KW-1133">Transmembrane helix</keyword>
<dbReference type="EMBL" id="PQFF01000035">
    <property type="protein sequence ID" value="RHZ87333.1"/>
    <property type="molecule type" value="Genomic_DNA"/>
</dbReference>
<protein>
    <recommendedName>
        <fullName evidence="6">DUF202 domain-containing protein</fullName>
    </recommendedName>
</protein>
<evidence type="ECO:0000313" key="8">
    <source>
        <dbReference type="Proteomes" id="UP000266861"/>
    </source>
</evidence>
<evidence type="ECO:0000256" key="3">
    <source>
        <dbReference type="ARBA" id="ARBA00022692"/>
    </source>
</evidence>
<evidence type="ECO:0000256" key="4">
    <source>
        <dbReference type="ARBA" id="ARBA00022989"/>
    </source>
</evidence>
<proteinExistence type="predicted"/>
<dbReference type="InterPro" id="IPR003807">
    <property type="entry name" value="DUF202"/>
</dbReference>
<sequence length="129" mass="14383">MNILFPSQNDTRPLLKKVDDINKNVNYNNYSYGTFPDKNIGTTKDVLIQVKTLLNVNSTTNVDQIECGKSNKNFCKPETDLNGILPYSADLIVENAGSAARDYLALERTFLSWLRMSTTLVAVGFGNND</sequence>
<evidence type="ECO:0000259" key="6">
    <source>
        <dbReference type="Pfam" id="PF02656"/>
    </source>
</evidence>
<dbReference type="AlphaFoldDB" id="A0A397JQY9"/>
<comment type="caution">
    <text evidence="7">The sequence shown here is derived from an EMBL/GenBank/DDBJ whole genome shotgun (WGS) entry which is preliminary data.</text>
</comment>
<keyword evidence="2" id="KW-1003">Cell membrane</keyword>
<dbReference type="Proteomes" id="UP000266861">
    <property type="component" value="Unassembled WGS sequence"/>
</dbReference>
<accession>A0A397JQY9</accession>
<comment type="subcellular location">
    <subcellularLocation>
        <location evidence="1">Cell membrane</location>
        <topology evidence="1">Multi-pass membrane protein</topology>
    </subcellularLocation>
</comment>
<dbReference type="PANTHER" id="PTHR34187">
    <property type="entry name" value="FGR18P"/>
    <property type="match status" value="1"/>
</dbReference>
<dbReference type="InterPro" id="IPR052053">
    <property type="entry name" value="IM_YidH-like"/>
</dbReference>
<name>A0A397JQY9_9GLOM</name>
<dbReference type="PANTHER" id="PTHR34187:SF2">
    <property type="entry name" value="DUF202 DOMAIN-CONTAINING PROTEIN"/>
    <property type="match status" value="1"/>
</dbReference>
<evidence type="ECO:0000256" key="2">
    <source>
        <dbReference type="ARBA" id="ARBA00022475"/>
    </source>
</evidence>
<keyword evidence="3" id="KW-0812">Transmembrane</keyword>
<dbReference type="OrthoDB" id="199599at2759"/>
<evidence type="ECO:0000313" key="7">
    <source>
        <dbReference type="EMBL" id="RHZ87333.1"/>
    </source>
</evidence>
<evidence type="ECO:0000256" key="5">
    <source>
        <dbReference type="ARBA" id="ARBA00023136"/>
    </source>
</evidence>
<keyword evidence="8" id="KW-1185">Reference proteome</keyword>
<organism evidence="7 8">
    <name type="scientific">Diversispora epigaea</name>
    <dbReference type="NCBI Taxonomy" id="1348612"/>
    <lineage>
        <taxon>Eukaryota</taxon>
        <taxon>Fungi</taxon>
        <taxon>Fungi incertae sedis</taxon>
        <taxon>Mucoromycota</taxon>
        <taxon>Glomeromycotina</taxon>
        <taxon>Glomeromycetes</taxon>
        <taxon>Diversisporales</taxon>
        <taxon>Diversisporaceae</taxon>
        <taxon>Diversispora</taxon>
    </lineage>
</organism>
<evidence type="ECO:0000256" key="1">
    <source>
        <dbReference type="ARBA" id="ARBA00004651"/>
    </source>
</evidence>
<feature type="domain" description="DUF202" evidence="6">
    <location>
        <begin position="101"/>
        <end position="126"/>
    </location>
</feature>